<dbReference type="NCBIfam" id="TIGR00327">
    <property type="entry name" value="secE_euk_arch"/>
    <property type="match status" value="1"/>
</dbReference>
<keyword evidence="3 8" id="KW-0653">Protein transport</keyword>
<dbReference type="HAMAP" id="MF_00422">
    <property type="entry name" value="SecE"/>
    <property type="match status" value="1"/>
</dbReference>
<sequence>MNVQERFDKTIKDCKRVLKVSRKPDKQEYLEFSKIVAIGIAIIGVVGFIIVLIGELIGL</sequence>
<keyword evidence="4 8" id="KW-1133">Transmembrane helix</keyword>
<evidence type="ECO:0000256" key="5">
    <source>
        <dbReference type="ARBA" id="ARBA00023010"/>
    </source>
</evidence>
<accession>A0A2H4U4N2</accession>
<evidence type="ECO:0000256" key="7">
    <source>
        <dbReference type="ARBA" id="ARBA00037847"/>
    </source>
</evidence>
<keyword evidence="6 8" id="KW-0472">Membrane</keyword>
<keyword evidence="5 8" id="KW-0811">Translocation</keyword>
<evidence type="ECO:0000256" key="8">
    <source>
        <dbReference type="HAMAP-Rule" id="MF_00422"/>
    </source>
</evidence>
<dbReference type="InterPro" id="IPR008158">
    <property type="entry name" value="Translocase_Sec61-g"/>
</dbReference>
<protein>
    <recommendedName>
        <fullName evidence="8">Protein translocase subunit SecE</fullName>
    </recommendedName>
    <alternativeName>
        <fullName evidence="8">Protein transport protein Sec61 gamma subunit homolog</fullName>
    </alternativeName>
</protein>
<keyword evidence="1 8" id="KW-0813">Transport</keyword>
<comment type="similarity">
    <text evidence="8">Belongs to the SecE/SEC61-gamma family.</text>
</comment>
<comment type="subcellular location">
    <subcellularLocation>
        <location evidence="8">Cell membrane</location>
        <topology evidence="8">Single-pass membrane protein</topology>
    </subcellularLocation>
    <subcellularLocation>
        <location evidence="7">Endomembrane system</location>
        <topology evidence="7">Single-pass membrane protein</topology>
    </subcellularLocation>
</comment>
<evidence type="ECO:0000256" key="1">
    <source>
        <dbReference type="ARBA" id="ARBA00022448"/>
    </source>
</evidence>
<gene>
    <name evidence="8" type="primary">secE</name>
    <name evidence="9" type="ORF">BK798_00930</name>
</gene>
<dbReference type="GO" id="GO:0005886">
    <property type="term" value="C:plasma membrane"/>
    <property type="evidence" value="ECO:0007669"/>
    <property type="project" value="UniProtKB-SubCell"/>
</dbReference>
<keyword evidence="8" id="KW-1003">Cell membrane</keyword>
<evidence type="ECO:0000256" key="4">
    <source>
        <dbReference type="ARBA" id="ARBA00022989"/>
    </source>
</evidence>
<dbReference type="InterPro" id="IPR023391">
    <property type="entry name" value="Prot_translocase_SecE_dom_sf"/>
</dbReference>
<evidence type="ECO:0000256" key="6">
    <source>
        <dbReference type="ARBA" id="ARBA00023136"/>
    </source>
</evidence>
<dbReference type="EMBL" id="CP017803">
    <property type="protein sequence ID" value="ATZ59076.1"/>
    <property type="molecule type" value="Genomic_DNA"/>
</dbReference>
<name>A0A2H4U4N2_METSM</name>
<dbReference type="OMA" id="DFLHQCR"/>
<comment type="subunit">
    <text evidence="8">Component of the Sec protein translocase complex. Heterotrimer consisting of SecY (alpha), SecG (beta) and SecE (gamma) subunits. The heterotrimers can form oligomers, although 1 heterotrimer is thought to be able to translocate proteins. Interacts with the ribosome. May interact with SecDF, and other proteins may be involved.</text>
</comment>
<evidence type="ECO:0000256" key="2">
    <source>
        <dbReference type="ARBA" id="ARBA00022692"/>
    </source>
</evidence>
<keyword evidence="2 8" id="KW-0812">Transmembrane</keyword>
<dbReference type="Proteomes" id="UP000232133">
    <property type="component" value="Chromosome"/>
</dbReference>
<dbReference type="InterPro" id="IPR001901">
    <property type="entry name" value="Translocase_SecE/Sec61-g"/>
</dbReference>
<dbReference type="GO" id="GO:0009306">
    <property type="term" value="P:protein secretion"/>
    <property type="evidence" value="ECO:0007669"/>
    <property type="project" value="UniProtKB-UniRule"/>
</dbReference>
<dbReference type="AlphaFoldDB" id="A0A2H4U4N2"/>
<dbReference type="GO" id="GO:0008320">
    <property type="term" value="F:protein transmembrane transporter activity"/>
    <property type="evidence" value="ECO:0007669"/>
    <property type="project" value="UniProtKB-UniRule"/>
</dbReference>
<evidence type="ECO:0000256" key="3">
    <source>
        <dbReference type="ARBA" id="ARBA00022927"/>
    </source>
</evidence>
<dbReference type="NCBIfam" id="NF006909">
    <property type="entry name" value="PRK09400.1-4"/>
    <property type="match status" value="1"/>
</dbReference>
<dbReference type="Pfam" id="PF00584">
    <property type="entry name" value="SecE"/>
    <property type="match status" value="1"/>
</dbReference>
<dbReference type="GO" id="GO:0006605">
    <property type="term" value="P:protein targeting"/>
    <property type="evidence" value="ECO:0007669"/>
    <property type="project" value="UniProtKB-UniRule"/>
</dbReference>
<organism evidence="9 10">
    <name type="scientific">Methanobrevibacter smithii</name>
    <dbReference type="NCBI Taxonomy" id="2173"/>
    <lineage>
        <taxon>Archaea</taxon>
        <taxon>Methanobacteriati</taxon>
        <taxon>Methanobacteriota</taxon>
        <taxon>Methanomada group</taxon>
        <taxon>Methanobacteria</taxon>
        <taxon>Methanobacteriales</taxon>
        <taxon>Methanobacteriaceae</taxon>
        <taxon>Methanobrevibacter</taxon>
    </lineage>
</organism>
<dbReference type="SUPFAM" id="SSF103456">
    <property type="entry name" value="Preprotein translocase SecE subunit"/>
    <property type="match status" value="1"/>
</dbReference>
<feature type="transmembrane region" description="Helical" evidence="8">
    <location>
        <begin position="35"/>
        <end position="57"/>
    </location>
</feature>
<reference evidence="9 10" key="1">
    <citation type="submission" date="2016-10" db="EMBL/GenBank/DDBJ databases">
        <authorList>
            <person name="Varghese N."/>
        </authorList>
    </citation>
    <scope>NUCLEOTIDE SEQUENCE [LARGE SCALE GENOMIC DNA]</scope>
    <source>
        <strain evidence="9 10">KB11</strain>
    </source>
</reference>
<dbReference type="RefSeq" id="WP_004032378.1">
    <property type="nucleotide sequence ID" value="NZ_AP025586.1"/>
</dbReference>
<dbReference type="Gene3D" id="1.20.5.820">
    <property type="entry name" value="Preprotein translocase SecE subunit"/>
    <property type="match status" value="1"/>
</dbReference>
<dbReference type="GO" id="GO:0065002">
    <property type="term" value="P:intracellular protein transmembrane transport"/>
    <property type="evidence" value="ECO:0007669"/>
    <property type="project" value="UniProtKB-UniRule"/>
</dbReference>
<dbReference type="GO" id="GO:0012505">
    <property type="term" value="C:endomembrane system"/>
    <property type="evidence" value="ECO:0007669"/>
    <property type="project" value="UniProtKB-SubCell"/>
</dbReference>
<evidence type="ECO:0000313" key="10">
    <source>
        <dbReference type="Proteomes" id="UP000232133"/>
    </source>
</evidence>
<dbReference type="GeneID" id="78817252"/>
<comment type="function">
    <text evidence="8">Essential subunit of the Sec protein translocation channel SecYEG. Clamps together the 2 halves of SecY. May contact the channel plug during translocation.</text>
</comment>
<proteinExistence type="inferred from homology"/>
<dbReference type="SMR" id="A0A2H4U4N2"/>
<evidence type="ECO:0000313" key="9">
    <source>
        <dbReference type="EMBL" id="ATZ59076.1"/>
    </source>
</evidence>